<proteinExistence type="predicted"/>
<evidence type="ECO:0000313" key="1">
    <source>
        <dbReference type="EMBL" id="KAG7309506.1"/>
    </source>
</evidence>
<protein>
    <submittedName>
        <fullName evidence="1">Uncharacterized protein</fullName>
    </submittedName>
</protein>
<accession>A0ABQ7QWV4</accession>
<name>A0ABQ7QWV4_PLUXY</name>
<sequence>AEDLDPTLNTLYVPDYSGVHPVNRLLCVGNNLLAFPSYLLAFKPAMDSHSAGEEQRLTNIGTDRHI</sequence>
<organism evidence="1 2">
    <name type="scientific">Plutella xylostella</name>
    <name type="common">Diamondback moth</name>
    <name type="synonym">Plutella maculipennis</name>
    <dbReference type="NCBI Taxonomy" id="51655"/>
    <lineage>
        <taxon>Eukaryota</taxon>
        <taxon>Metazoa</taxon>
        <taxon>Ecdysozoa</taxon>
        <taxon>Arthropoda</taxon>
        <taxon>Hexapoda</taxon>
        <taxon>Insecta</taxon>
        <taxon>Pterygota</taxon>
        <taxon>Neoptera</taxon>
        <taxon>Endopterygota</taxon>
        <taxon>Lepidoptera</taxon>
        <taxon>Glossata</taxon>
        <taxon>Ditrysia</taxon>
        <taxon>Yponomeutoidea</taxon>
        <taxon>Plutellidae</taxon>
        <taxon>Plutella</taxon>
    </lineage>
</organism>
<gene>
    <name evidence="1" type="ORF">JYU34_005478</name>
</gene>
<evidence type="ECO:0000313" key="2">
    <source>
        <dbReference type="Proteomes" id="UP000823941"/>
    </source>
</evidence>
<dbReference type="Proteomes" id="UP000823941">
    <property type="component" value="Chromosome 7"/>
</dbReference>
<dbReference type="EMBL" id="JAHIBW010000007">
    <property type="protein sequence ID" value="KAG7309506.1"/>
    <property type="molecule type" value="Genomic_DNA"/>
</dbReference>
<feature type="non-terminal residue" evidence="1">
    <location>
        <position position="1"/>
    </location>
</feature>
<reference evidence="1 2" key="1">
    <citation type="submission" date="2021-06" db="EMBL/GenBank/DDBJ databases">
        <title>A haploid diamondback moth (Plutella xylostella L.) genome assembly resolves 31 chromosomes and identifies a diamide resistance mutation.</title>
        <authorList>
            <person name="Ward C.M."/>
            <person name="Perry K.D."/>
            <person name="Baker G."/>
            <person name="Powis K."/>
            <person name="Heckel D.G."/>
            <person name="Baxter S.W."/>
        </authorList>
    </citation>
    <scope>NUCLEOTIDE SEQUENCE [LARGE SCALE GENOMIC DNA]</scope>
    <source>
        <strain evidence="1 2">LV</strain>
        <tissue evidence="1">Single pupa</tissue>
    </source>
</reference>
<feature type="non-terminal residue" evidence="1">
    <location>
        <position position="66"/>
    </location>
</feature>
<comment type="caution">
    <text evidence="1">The sequence shown here is derived from an EMBL/GenBank/DDBJ whole genome shotgun (WGS) entry which is preliminary data.</text>
</comment>
<keyword evidence="2" id="KW-1185">Reference proteome</keyword>